<keyword evidence="2 4" id="KW-0560">Oxidoreductase</keyword>
<dbReference type="PANTHER" id="PTHR43761">
    <property type="entry name" value="D-ISOMER SPECIFIC 2-HYDROXYACID DEHYDROGENASE FAMILY PROTEIN (AFU_ORTHOLOGUE AFUA_1G13630)"/>
    <property type="match status" value="1"/>
</dbReference>
<dbReference type="RefSeq" id="WP_177184776.1">
    <property type="nucleotide sequence ID" value="NZ_FOOY01000018.1"/>
</dbReference>
<dbReference type="GO" id="GO:0016616">
    <property type="term" value="F:oxidoreductase activity, acting on the CH-OH group of donors, NAD or NADP as acceptor"/>
    <property type="evidence" value="ECO:0007669"/>
    <property type="project" value="InterPro"/>
</dbReference>
<keyword evidence="8" id="KW-1185">Reference proteome</keyword>
<protein>
    <submittedName>
        <fullName evidence="7">D-3-phosphoglycerate dehydrogenase</fullName>
    </submittedName>
</protein>
<proteinExistence type="inferred from homology"/>
<feature type="domain" description="D-isomer specific 2-hydroxyacid dehydrogenase NAD-binding" evidence="6">
    <location>
        <begin position="117"/>
        <end position="289"/>
    </location>
</feature>
<dbReference type="InterPro" id="IPR050418">
    <property type="entry name" value="D-iso_2-hydroxyacid_DH_PdxB"/>
</dbReference>
<evidence type="ECO:0000256" key="4">
    <source>
        <dbReference type="RuleBase" id="RU003719"/>
    </source>
</evidence>
<gene>
    <name evidence="7" type="ORF">SAMN02982927_02485</name>
</gene>
<accession>A0A1I2TZ92</accession>
<evidence type="ECO:0000256" key="3">
    <source>
        <dbReference type="ARBA" id="ARBA00023027"/>
    </source>
</evidence>
<evidence type="ECO:0000259" key="5">
    <source>
        <dbReference type="Pfam" id="PF00389"/>
    </source>
</evidence>
<dbReference type="GO" id="GO:0003714">
    <property type="term" value="F:transcription corepressor activity"/>
    <property type="evidence" value="ECO:0007669"/>
    <property type="project" value="InterPro"/>
</dbReference>
<dbReference type="EMBL" id="FOOY01000018">
    <property type="protein sequence ID" value="SFG70208.1"/>
    <property type="molecule type" value="Genomic_DNA"/>
</dbReference>
<name>A0A1I2TZ92_9BACL</name>
<evidence type="ECO:0000313" key="8">
    <source>
        <dbReference type="Proteomes" id="UP000198752"/>
    </source>
</evidence>
<dbReference type="Pfam" id="PF00389">
    <property type="entry name" value="2-Hacid_dh"/>
    <property type="match status" value="1"/>
</dbReference>
<dbReference type="InterPro" id="IPR043322">
    <property type="entry name" value="CtBP"/>
</dbReference>
<dbReference type="InterPro" id="IPR006140">
    <property type="entry name" value="D-isomer_DH_NAD-bd"/>
</dbReference>
<dbReference type="Pfam" id="PF02826">
    <property type="entry name" value="2-Hacid_dh_C"/>
    <property type="match status" value="1"/>
</dbReference>
<evidence type="ECO:0000313" key="7">
    <source>
        <dbReference type="EMBL" id="SFG70208.1"/>
    </source>
</evidence>
<feature type="domain" description="D-isomer specific 2-hydroxyacid dehydrogenase catalytic" evidence="5">
    <location>
        <begin position="30"/>
        <end position="320"/>
    </location>
</feature>
<dbReference type="Gene3D" id="3.40.50.720">
    <property type="entry name" value="NAD(P)-binding Rossmann-like Domain"/>
    <property type="match status" value="2"/>
</dbReference>
<organism evidence="7 8">
    <name type="scientific">Sporolactobacillus nakayamae</name>
    <dbReference type="NCBI Taxonomy" id="269670"/>
    <lineage>
        <taxon>Bacteria</taxon>
        <taxon>Bacillati</taxon>
        <taxon>Bacillota</taxon>
        <taxon>Bacilli</taxon>
        <taxon>Bacillales</taxon>
        <taxon>Sporolactobacillaceae</taxon>
        <taxon>Sporolactobacillus</taxon>
    </lineage>
</organism>
<dbReference type="InterPro" id="IPR036291">
    <property type="entry name" value="NAD(P)-bd_dom_sf"/>
</dbReference>
<comment type="similarity">
    <text evidence="1 4">Belongs to the D-isomer specific 2-hydroxyacid dehydrogenase family.</text>
</comment>
<sequence length="321" mass="35462">MKPLIWIIDEEWSDYNIEQERLKQAFPNCVIKYSGNDYQKDLDDFGRYADAILCQVYVTIGEETVEKLENCQIIAVYGGGYDRVAVDAAKSKDITVTYVPGYCVEDVSDYVISAIYFFNKNLPYYLQVANKGSWGAQAVSVLTPRIASSTLLIIGFGRIGQKVAEKANAAHMRVLVHDPRLSNSDAIECGVIKVTLQEGLPEADYVTLHTTYTSETDGLLAMPEFKLMKQTAHVINTSRGRVMNEDDLIEAVKSKFISGAMLDVIANEPPIGSEAVFSCPNIYVTPHVSYLSVESLHTLKERAVANVITVLNGGQSKDAVI</sequence>
<evidence type="ECO:0000256" key="2">
    <source>
        <dbReference type="ARBA" id="ARBA00023002"/>
    </source>
</evidence>
<dbReference type="CDD" id="cd05299">
    <property type="entry name" value="CtBP_dh"/>
    <property type="match status" value="1"/>
</dbReference>
<dbReference type="InterPro" id="IPR006139">
    <property type="entry name" value="D-isomer_2_OHA_DH_cat_dom"/>
</dbReference>
<reference evidence="8" key="1">
    <citation type="submission" date="2016-10" db="EMBL/GenBank/DDBJ databases">
        <authorList>
            <person name="Varghese N."/>
            <person name="Submissions S."/>
        </authorList>
    </citation>
    <scope>NUCLEOTIDE SEQUENCE [LARGE SCALE GENOMIC DNA]</scope>
    <source>
        <strain evidence="8">ATCC 700379</strain>
    </source>
</reference>
<evidence type="ECO:0000259" key="6">
    <source>
        <dbReference type="Pfam" id="PF02826"/>
    </source>
</evidence>
<dbReference type="SUPFAM" id="SSF51735">
    <property type="entry name" value="NAD(P)-binding Rossmann-fold domains"/>
    <property type="match status" value="1"/>
</dbReference>
<dbReference type="PANTHER" id="PTHR43761:SF1">
    <property type="entry name" value="D-ISOMER SPECIFIC 2-HYDROXYACID DEHYDROGENASE CATALYTIC DOMAIN-CONTAINING PROTEIN-RELATED"/>
    <property type="match status" value="1"/>
</dbReference>
<dbReference type="GO" id="GO:0051287">
    <property type="term" value="F:NAD binding"/>
    <property type="evidence" value="ECO:0007669"/>
    <property type="project" value="InterPro"/>
</dbReference>
<keyword evidence="3" id="KW-0520">NAD</keyword>
<dbReference type="Proteomes" id="UP000198752">
    <property type="component" value="Unassembled WGS sequence"/>
</dbReference>
<dbReference type="SUPFAM" id="SSF52283">
    <property type="entry name" value="Formate/glycerate dehydrogenase catalytic domain-like"/>
    <property type="match status" value="1"/>
</dbReference>
<evidence type="ECO:0000256" key="1">
    <source>
        <dbReference type="ARBA" id="ARBA00005854"/>
    </source>
</evidence>
<dbReference type="STRING" id="269670.SAMN02982927_02485"/>
<dbReference type="AlphaFoldDB" id="A0A1I2TZ92"/>